<dbReference type="KEGG" id="saqi:AXG55_06225"/>
<proteinExistence type="predicted"/>
<keyword evidence="8" id="KW-1185">Reference proteome</keyword>
<dbReference type="Pfam" id="PF00270">
    <property type="entry name" value="DEAD"/>
    <property type="match status" value="1"/>
</dbReference>
<evidence type="ECO:0000259" key="6">
    <source>
        <dbReference type="PROSITE" id="PS51192"/>
    </source>
</evidence>
<dbReference type="SMART" id="SM00490">
    <property type="entry name" value="HELICc"/>
    <property type="match status" value="1"/>
</dbReference>
<dbReference type="GO" id="GO:0016787">
    <property type="term" value="F:hydrolase activity"/>
    <property type="evidence" value="ECO:0007669"/>
    <property type="project" value="UniProtKB-KW"/>
</dbReference>
<dbReference type="EMBL" id="CP017834">
    <property type="protein sequence ID" value="APJ03524.1"/>
    <property type="molecule type" value="Genomic_DNA"/>
</dbReference>
<dbReference type="InterPro" id="IPR027417">
    <property type="entry name" value="P-loop_NTPase"/>
</dbReference>
<evidence type="ECO:0000313" key="7">
    <source>
        <dbReference type="EMBL" id="APJ03524.1"/>
    </source>
</evidence>
<evidence type="ECO:0000256" key="3">
    <source>
        <dbReference type="ARBA" id="ARBA00022806"/>
    </source>
</evidence>
<dbReference type="InterPro" id="IPR011545">
    <property type="entry name" value="DEAD/DEAH_box_helicase_dom"/>
</dbReference>
<organism evidence="7 8">
    <name type="scientific">Silvanigrella aquatica</name>
    <dbReference type="NCBI Taxonomy" id="1915309"/>
    <lineage>
        <taxon>Bacteria</taxon>
        <taxon>Pseudomonadati</taxon>
        <taxon>Bdellovibrionota</taxon>
        <taxon>Oligoflexia</taxon>
        <taxon>Silvanigrellales</taxon>
        <taxon>Silvanigrellaceae</taxon>
        <taxon>Silvanigrella</taxon>
    </lineage>
</organism>
<evidence type="ECO:0000256" key="2">
    <source>
        <dbReference type="ARBA" id="ARBA00022801"/>
    </source>
</evidence>
<gene>
    <name evidence="7" type="ORF">AXG55_06225</name>
</gene>
<accession>A0A1L4D002</accession>
<feature type="domain" description="Helicase ATP-binding" evidence="6">
    <location>
        <begin position="215"/>
        <end position="372"/>
    </location>
</feature>
<keyword evidence="3" id="KW-0347">Helicase</keyword>
<sequence length="936" mass="106635">MENVANGRESFKRSQNPKKNSSQGDRNPNKENHAEQGKFDRKKKFRNDKWEPRTFKDPLHAFDSYLETKFGAENLQKYAEQAKKKINSLVLGELSAAEMGLATTHHGEKNNHLNAHKSEESNTFQPKFQPNKSYIRNKKEYIDKNKVEIKPEQVIEQEYVPTRGFALAKYKEKNSHLEIQSSKPSLSKINQENEIKSQLKTPGGLLLDEWQYNALQALLAGKHVIVDAPTSAGKTRVIEALLEYRMKEGGKLIYTSPVKSLSNDKYREFSEKYGRDNVGINTGDFKENLNAPIMLATLETYRNSLLGIEPNMNRRVVVYDEYHFLQDESRGSAWEESLILTPKGSQLVLLSASVPNSDEFASWIESLTGKETEVVKVTKRPVPLVHVIYTKYGWIFAEDLKLKSDDYMHLSKLCKMQRRENRRFRGRDVYNSFVQPIVSALDLNMGPIVIYAGRRGDVEGIALSFAKHFKKDYEGKEADKLRERLKTLSGFEYVPAELQKLVTRYGVAYHHSGMIPPGRVAIESLLKEGLLRVCSGTMGISLGVNFAVRSAFISDESRPSEGGETLYSNTEVMQMLGRAGRRGHDKQGFSLWFHAGRYASQRPKDREPCRSSLKFDPTTVIGILGQHQSIAYLSSFYQKSFFMRSRDSSQVFVADHDLLSATLYQKVGIDKIACQDIPNTFQEFHKGKKRSDVACNHCPAKKHCHSMMTTANTSMLNKIIQHLQEVGALEGSVPTKMGQLARHFPQAGGLLIANWLAQGYLNKDTFFDYLQAMAAFGAAHFKEIPDNHADMEFLNDLNIPTLIDKYYPNSLFPELYDELKPKRREESEETITVFREFNLGAASIVRHWLNPRTQWEDLVEDHSSKYFSAGDCMNVLFRFSTFLQSCGRLGEFDPAIAAEAKRLQRILLREPLDARNRMLVEEVDEFENVPVSEAEV</sequence>
<dbReference type="InterPro" id="IPR001650">
    <property type="entry name" value="Helicase_C-like"/>
</dbReference>
<keyword evidence="2" id="KW-0378">Hydrolase</keyword>
<dbReference type="STRING" id="1915309.AXG55_06225"/>
<dbReference type="GO" id="GO:0004386">
    <property type="term" value="F:helicase activity"/>
    <property type="evidence" value="ECO:0007669"/>
    <property type="project" value="UniProtKB-KW"/>
</dbReference>
<dbReference type="SUPFAM" id="SSF52540">
    <property type="entry name" value="P-loop containing nucleoside triphosphate hydrolases"/>
    <property type="match status" value="2"/>
</dbReference>
<feature type="compositionally biased region" description="Basic and acidic residues" evidence="5">
    <location>
        <begin position="27"/>
        <end position="39"/>
    </location>
</feature>
<dbReference type="SMART" id="SM00487">
    <property type="entry name" value="DEXDc"/>
    <property type="match status" value="1"/>
</dbReference>
<dbReference type="PROSITE" id="PS51192">
    <property type="entry name" value="HELICASE_ATP_BIND_1"/>
    <property type="match status" value="1"/>
</dbReference>
<dbReference type="AlphaFoldDB" id="A0A1L4D002"/>
<feature type="region of interest" description="Disordered" evidence="5">
    <location>
        <begin position="1"/>
        <end position="51"/>
    </location>
</feature>
<name>A0A1L4D002_9BACT</name>
<evidence type="ECO:0000256" key="1">
    <source>
        <dbReference type="ARBA" id="ARBA00022741"/>
    </source>
</evidence>
<keyword evidence="4" id="KW-0067">ATP-binding</keyword>
<keyword evidence="1" id="KW-0547">Nucleotide-binding</keyword>
<feature type="compositionally biased region" description="Polar residues" evidence="5">
    <location>
        <begin position="13"/>
        <end position="26"/>
    </location>
</feature>
<dbReference type="Gene3D" id="3.40.50.300">
    <property type="entry name" value="P-loop containing nucleotide triphosphate hydrolases"/>
    <property type="match status" value="2"/>
</dbReference>
<evidence type="ECO:0000256" key="5">
    <source>
        <dbReference type="SAM" id="MobiDB-lite"/>
    </source>
</evidence>
<evidence type="ECO:0000256" key="4">
    <source>
        <dbReference type="ARBA" id="ARBA00022840"/>
    </source>
</evidence>
<evidence type="ECO:0000313" key="8">
    <source>
        <dbReference type="Proteomes" id="UP000184731"/>
    </source>
</evidence>
<dbReference type="Proteomes" id="UP000184731">
    <property type="component" value="Chromosome"/>
</dbReference>
<reference evidence="7 8" key="1">
    <citation type="submission" date="2016-10" db="EMBL/GenBank/DDBJ databases">
        <title>Silvanigrella aquatica sp. nov., isolated from a freshwater lake located in the Black Forest, Germany, description of Silvanigrellaceae fam. nov., Silvanigrellales ord. nov., reclassification of the order Bdellovibrionales in the class Oligoflexia, reclassification of the families Bacteriovoracaceae and Halobacteriovoraceae in the new order Bacteriovoracales ord. nov., and reclassification of the family Pseudobacteriovoracaceae in the order Oligoflexiales.</title>
        <authorList>
            <person name="Hahn M.W."/>
            <person name="Schmidt J."/>
            <person name="Koll U."/>
            <person name="Rohde M."/>
            <person name="Verbag S."/>
            <person name="Pitt A."/>
            <person name="Nakai R."/>
            <person name="Naganuma T."/>
            <person name="Lang E."/>
        </authorList>
    </citation>
    <scope>NUCLEOTIDE SEQUENCE [LARGE SCALE GENOMIC DNA]</scope>
    <source>
        <strain evidence="7 8">MWH-Nonnen-W8red</strain>
    </source>
</reference>
<dbReference type="PANTHER" id="PTHR47961:SF8">
    <property type="entry name" value="DEXH-BOX ATP-DEPENDENT RNA HELICASE DEXH15 CHLOROPLASTIC"/>
    <property type="match status" value="1"/>
</dbReference>
<dbReference type="InterPro" id="IPR014001">
    <property type="entry name" value="Helicase_ATP-bd"/>
</dbReference>
<dbReference type="InterPro" id="IPR050474">
    <property type="entry name" value="Hel308_SKI2-like"/>
</dbReference>
<dbReference type="GO" id="GO:0005524">
    <property type="term" value="F:ATP binding"/>
    <property type="evidence" value="ECO:0007669"/>
    <property type="project" value="UniProtKB-KW"/>
</dbReference>
<dbReference type="GO" id="GO:0003676">
    <property type="term" value="F:nucleic acid binding"/>
    <property type="evidence" value="ECO:0007669"/>
    <property type="project" value="InterPro"/>
</dbReference>
<protein>
    <recommendedName>
        <fullName evidence="6">Helicase ATP-binding domain-containing protein</fullName>
    </recommendedName>
</protein>
<dbReference type="PANTHER" id="PTHR47961">
    <property type="entry name" value="DNA POLYMERASE THETA, PUTATIVE (AFU_ORTHOLOGUE AFUA_1G05260)-RELATED"/>
    <property type="match status" value="1"/>
</dbReference>